<name>A0ABT8EGD4_9BURK</name>
<organism evidence="1 2">
    <name type="scientific">Alcaligenes endophyticus</name>
    <dbReference type="NCBI Taxonomy" id="1929088"/>
    <lineage>
        <taxon>Bacteria</taxon>
        <taxon>Pseudomonadati</taxon>
        <taxon>Pseudomonadota</taxon>
        <taxon>Betaproteobacteria</taxon>
        <taxon>Burkholderiales</taxon>
        <taxon>Alcaligenaceae</taxon>
        <taxon>Alcaligenes</taxon>
    </lineage>
</organism>
<gene>
    <name evidence="1" type="ORF">LMS43_03465</name>
</gene>
<comment type="caution">
    <text evidence="1">The sequence shown here is derived from an EMBL/GenBank/DDBJ whole genome shotgun (WGS) entry which is preliminary data.</text>
</comment>
<evidence type="ECO:0000313" key="2">
    <source>
        <dbReference type="Proteomes" id="UP001168613"/>
    </source>
</evidence>
<dbReference type="RefSeq" id="WP_266122336.1">
    <property type="nucleotide sequence ID" value="NZ_JAJHNU010000001.1"/>
</dbReference>
<dbReference type="EMBL" id="JAJHNU010000001">
    <property type="protein sequence ID" value="MDN4120344.1"/>
    <property type="molecule type" value="Genomic_DNA"/>
</dbReference>
<protein>
    <submittedName>
        <fullName evidence="1">Uncharacterized protein</fullName>
    </submittedName>
</protein>
<reference evidence="1" key="1">
    <citation type="submission" date="2021-11" db="EMBL/GenBank/DDBJ databases">
        <title>Draft genome sequence of Alcaligenes endophyticus type strain CCUG 75668T.</title>
        <authorList>
            <person name="Salva-Serra F."/>
            <person name="Duran R.E."/>
            <person name="Seeger M."/>
            <person name="Moore E.R.B."/>
            <person name="Jaen-Luchoro D."/>
        </authorList>
    </citation>
    <scope>NUCLEOTIDE SEQUENCE</scope>
    <source>
        <strain evidence="1">CCUG 75668</strain>
    </source>
</reference>
<proteinExistence type="predicted"/>
<evidence type="ECO:0000313" key="1">
    <source>
        <dbReference type="EMBL" id="MDN4120344.1"/>
    </source>
</evidence>
<accession>A0ABT8EGD4</accession>
<sequence>MSDDEFRQEFYGLVPASEHSHVFLNVSTQGVPGAEQYDYWTSSVIYNFDVDRPNKVQRKGFDASIQTLASKTGELHDVRADPFTGERSQKK</sequence>
<dbReference type="Proteomes" id="UP001168613">
    <property type="component" value="Unassembled WGS sequence"/>
</dbReference>
<keyword evidence="2" id="KW-1185">Reference proteome</keyword>